<dbReference type="InterPro" id="IPR039396">
    <property type="entry name" value="Deltex_C"/>
</dbReference>
<comment type="caution">
    <text evidence="3">The sequence shown here is derived from an EMBL/GenBank/DDBJ whole genome shotgun (WGS) entry which is preliminary data.</text>
</comment>
<dbReference type="GO" id="GO:0016567">
    <property type="term" value="P:protein ubiquitination"/>
    <property type="evidence" value="ECO:0007669"/>
    <property type="project" value="InterPro"/>
</dbReference>
<keyword evidence="1" id="KW-0479">Metal-binding</keyword>
<dbReference type="InterPro" id="IPR001841">
    <property type="entry name" value="Znf_RING"/>
</dbReference>
<feature type="domain" description="RING-type" evidence="2">
    <location>
        <begin position="142"/>
        <end position="196"/>
    </location>
</feature>
<dbReference type="GO" id="GO:0008270">
    <property type="term" value="F:zinc ion binding"/>
    <property type="evidence" value="ECO:0007669"/>
    <property type="project" value="UniProtKB-KW"/>
</dbReference>
<proteinExistence type="predicted"/>
<keyword evidence="1" id="KW-0863">Zinc-finger</keyword>
<sequence>MRQFGRKEQKQKSLSLPFDQLIKRLNELKVLKNNYIKSLIPNNNDQKKQDDDLLITKNKNSQIQNNIKYDAPILHIIDKQYDLSKSNFQQEIIQSINKLNIEIDNQASHLVNLRHMSSIEFYLLVSQYHLNDNLHFSKSDICTICQFELFEIADWDKFEEILCCEQLVVGLPCDHYYHMDCLTHCIKEQYIQCPICGKIYGVKTGDQPDGEMICHIDYRTHCQGYEDYGTIVIYYNMYAGQRNGQHFPSTYREAFLPDTPEGRQVFRLLKMAFERKLIFTVGRSVTTGKDNRIVWNGIHHKTNLSGGVSCFGYPDPTYFSRVKEELAAKGIY</sequence>
<dbReference type="Pfam" id="PF18102">
    <property type="entry name" value="DTC"/>
    <property type="match status" value="1"/>
</dbReference>
<accession>A0A8S1K3V6</accession>
<dbReference type="CDD" id="cd09633">
    <property type="entry name" value="Deltex_C"/>
    <property type="match status" value="1"/>
</dbReference>
<evidence type="ECO:0000313" key="3">
    <source>
        <dbReference type="EMBL" id="CAD8049371.1"/>
    </source>
</evidence>
<evidence type="ECO:0000259" key="2">
    <source>
        <dbReference type="PROSITE" id="PS50089"/>
    </source>
</evidence>
<keyword evidence="1" id="KW-0862">Zinc</keyword>
<dbReference type="PANTHER" id="PTHR12622">
    <property type="entry name" value="DELTEX-RELATED"/>
    <property type="match status" value="1"/>
</dbReference>
<name>A0A8S1K3V6_PARPR</name>
<dbReference type="AlphaFoldDB" id="A0A8S1K3V6"/>
<gene>
    <name evidence="3" type="ORF">PPRIM_AZ9-3.1.T0130431</name>
</gene>
<dbReference type="EMBL" id="CAJJDM010000010">
    <property type="protein sequence ID" value="CAD8049371.1"/>
    <property type="molecule type" value="Genomic_DNA"/>
</dbReference>
<reference evidence="3" key="1">
    <citation type="submission" date="2021-01" db="EMBL/GenBank/DDBJ databases">
        <authorList>
            <consortium name="Genoscope - CEA"/>
            <person name="William W."/>
        </authorList>
    </citation>
    <scope>NUCLEOTIDE SEQUENCE</scope>
</reference>
<dbReference type="Proteomes" id="UP000688137">
    <property type="component" value="Unassembled WGS sequence"/>
</dbReference>
<evidence type="ECO:0000256" key="1">
    <source>
        <dbReference type="PROSITE-ProRule" id="PRU00175"/>
    </source>
</evidence>
<dbReference type="InterPro" id="IPR039398">
    <property type="entry name" value="Deltex_fam"/>
</dbReference>
<organism evidence="3 4">
    <name type="scientific">Paramecium primaurelia</name>
    <dbReference type="NCBI Taxonomy" id="5886"/>
    <lineage>
        <taxon>Eukaryota</taxon>
        <taxon>Sar</taxon>
        <taxon>Alveolata</taxon>
        <taxon>Ciliophora</taxon>
        <taxon>Intramacronucleata</taxon>
        <taxon>Oligohymenophorea</taxon>
        <taxon>Peniculida</taxon>
        <taxon>Parameciidae</taxon>
        <taxon>Paramecium</taxon>
    </lineage>
</organism>
<keyword evidence="4" id="KW-1185">Reference proteome</keyword>
<dbReference type="PROSITE" id="PS50089">
    <property type="entry name" value="ZF_RING_2"/>
    <property type="match status" value="1"/>
</dbReference>
<evidence type="ECO:0000313" key="4">
    <source>
        <dbReference type="Proteomes" id="UP000688137"/>
    </source>
</evidence>
<dbReference type="GO" id="GO:0007219">
    <property type="term" value="P:Notch signaling pathway"/>
    <property type="evidence" value="ECO:0007669"/>
    <property type="project" value="InterPro"/>
</dbReference>
<protein>
    <recommendedName>
        <fullName evidence="2">RING-type domain-containing protein</fullName>
    </recommendedName>
</protein>
<dbReference type="OMA" id="ICTICQF"/>